<protein>
    <recommendedName>
        <fullName evidence="2">histidine kinase</fullName>
        <ecNumber evidence="2">2.7.13.3</ecNumber>
    </recommendedName>
</protein>
<dbReference type="Proteomes" id="UP000266426">
    <property type="component" value="Unassembled WGS sequence"/>
</dbReference>
<dbReference type="Gene3D" id="3.40.50.2300">
    <property type="match status" value="1"/>
</dbReference>
<dbReference type="SUPFAM" id="SSF55781">
    <property type="entry name" value="GAF domain-like"/>
    <property type="match status" value="2"/>
</dbReference>
<keyword evidence="4" id="KW-0808">Transferase</keyword>
<dbReference type="InterPro" id="IPR036890">
    <property type="entry name" value="HATPase_C_sf"/>
</dbReference>
<dbReference type="Pfam" id="PF13185">
    <property type="entry name" value="GAF_2"/>
    <property type="match status" value="1"/>
</dbReference>
<evidence type="ECO:0000313" key="14">
    <source>
        <dbReference type="Proteomes" id="UP000266426"/>
    </source>
</evidence>
<keyword evidence="8" id="KW-0902">Two-component regulatory system</keyword>
<dbReference type="SMART" id="SM00387">
    <property type="entry name" value="HATPase_c"/>
    <property type="match status" value="1"/>
</dbReference>
<sequence length="796" mass="90725">MSEAILIVDKNEAHRKTLENILQLRNFRTIGVENGSKAIELLQHVEIDLVILAVSPSDAPDESVLKFIHEKKNNEKVAVLLLGESHVLESKIPLYPSYIDDYLQEPFSPEQLVGRISILLKKLYSQHDTLLRTDRGDIEKEADQFTAIGRIFDATSTEADISDIFRLIAQEILRLIEFDIISIILKKVREDRFKLLTLDKKRFDEITTKDIYLSMDHGPGRVFRNDEIFIEQDTWQEVNSRLEYELIYSADVRSSLIMPLHSGHTVIGTLNLGAYEPNYYSNLSVEGLKYVIKYISMAIENVHLHTVVRDLNHKLQVTLNERNAEIEKKYYQLSLINKVGQAMQGTLDIDNLLNLILTCVTAGGAIGFNRAFLLRVNYDKEIIEGIMGVGPSSWEEAWQIWDRLSKENWKLDDFLAHRDYNFARKNNLDTITRSLKLSLNNTSDFVVMSVREKRPFLVTEAMRDNRVNKVIKEKLMVNEFVIVPLLARDKVLGVIIADNLFNGKPIDQDSMQLLNMFANQAGLALERANAYEKLTHKITELKEAYEELKETQSKLVRTERLATIGKMAAHVAHEIRNPLATIGGFAHSMYKFPQDEEKVQRNASIIRDEVYRLENILRGVLDFTKPASPVFALGELNRVVEDTIILLQKDLQVHNIDLVLNLDHELPRILLDSQQIKQAIYNIFKNALHSMLEVALPGNGGNLRHKLSVTTEIIKDYVQLHIRDTGNGMLPHVMENLFNPFFTTKNGGSGLGLAVTHKIIEDHGGFIDVKSQVGKGSEFIVYLPLRTETATTERGL</sequence>
<dbReference type="PANTHER" id="PTHR43065:SF10">
    <property type="entry name" value="PEROXIDE STRESS-ACTIVATED HISTIDINE KINASE MAK3"/>
    <property type="match status" value="1"/>
</dbReference>
<dbReference type="Gene3D" id="1.10.287.130">
    <property type="match status" value="1"/>
</dbReference>
<dbReference type="SMART" id="SM00388">
    <property type="entry name" value="HisKA"/>
    <property type="match status" value="1"/>
</dbReference>
<dbReference type="Pfam" id="PF00512">
    <property type="entry name" value="HisKA"/>
    <property type="match status" value="1"/>
</dbReference>
<gene>
    <name evidence="13" type="ORF">C4541_10020</name>
</gene>
<dbReference type="CDD" id="cd00156">
    <property type="entry name" value="REC"/>
    <property type="match status" value="1"/>
</dbReference>
<name>A0A3A4QXK1_9BACT</name>
<dbReference type="PROSITE" id="PS50110">
    <property type="entry name" value="RESPONSE_REGULATORY"/>
    <property type="match status" value="1"/>
</dbReference>
<accession>A0A3A4QXK1</accession>
<evidence type="ECO:0000256" key="7">
    <source>
        <dbReference type="ARBA" id="ARBA00022840"/>
    </source>
</evidence>
<feature type="coiled-coil region" evidence="10">
    <location>
        <begin position="531"/>
        <end position="561"/>
    </location>
</feature>
<evidence type="ECO:0000256" key="6">
    <source>
        <dbReference type="ARBA" id="ARBA00022777"/>
    </source>
</evidence>
<dbReference type="SUPFAM" id="SSF52172">
    <property type="entry name" value="CheY-like"/>
    <property type="match status" value="1"/>
</dbReference>
<dbReference type="GO" id="GO:0000155">
    <property type="term" value="F:phosphorelay sensor kinase activity"/>
    <property type="evidence" value="ECO:0007669"/>
    <property type="project" value="InterPro"/>
</dbReference>
<dbReference type="PROSITE" id="PS50109">
    <property type="entry name" value="HIS_KIN"/>
    <property type="match status" value="1"/>
</dbReference>
<comment type="catalytic activity">
    <reaction evidence="1">
        <text>ATP + protein L-histidine = ADP + protein N-phospho-L-histidine.</text>
        <dbReference type="EC" id="2.7.13.3"/>
    </reaction>
</comment>
<dbReference type="SUPFAM" id="SSF47384">
    <property type="entry name" value="Homodimeric domain of signal transducing histidine kinase"/>
    <property type="match status" value="1"/>
</dbReference>
<dbReference type="Gene3D" id="3.30.450.40">
    <property type="match status" value="2"/>
</dbReference>
<comment type="caution">
    <text evidence="9">Lacks conserved residue(s) required for the propagation of feature annotation.</text>
</comment>
<dbReference type="InterPro" id="IPR001789">
    <property type="entry name" value="Sig_transdc_resp-reg_receiver"/>
</dbReference>
<dbReference type="PRINTS" id="PR00344">
    <property type="entry name" value="BCTRLSENSOR"/>
</dbReference>
<keyword evidence="3" id="KW-0597">Phosphoprotein</keyword>
<feature type="domain" description="Histidine kinase" evidence="11">
    <location>
        <begin position="570"/>
        <end position="787"/>
    </location>
</feature>
<proteinExistence type="predicted"/>
<dbReference type="GO" id="GO:0005524">
    <property type="term" value="F:ATP binding"/>
    <property type="evidence" value="ECO:0007669"/>
    <property type="project" value="UniProtKB-KW"/>
</dbReference>
<dbReference type="InterPro" id="IPR003594">
    <property type="entry name" value="HATPase_dom"/>
</dbReference>
<keyword evidence="10" id="KW-0175">Coiled coil</keyword>
<dbReference type="CDD" id="cd00082">
    <property type="entry name" value="HisKA"/>
    <property type="match status" value="1"/>
</dbReference>
<evidence type="ECO:0000313" key="13">
    <source>
        <dbReference type="EMBL" id="RJP57492.1"/>
    </source>
</evidence>
<dbReference type="InterPro" id="IPR029016">
    <property type="entry name" value="GAF-like_dom_sf"/>
</dbReference>
<evidence type="ECO:0000256" key="9">
    <source>
        <dbReference type="PROSITE-ProRule" id="PRU00169"/>
    </source>
</evidence>
<dbReference type="InterPro" id="IPR011006">
    <property type="entry name" value="CheY-like_superfamily"/>
</dbReference>
<dbReference type="EMBL" id="QZJZ01000079">
    <property type="protein sequence ID" value="RJP57492.1"/>
    <property type="molecule type" value="Genomic_DNA"/>
</dbReference>
<dbReference type="Pfam" id="PF00072">
    <property type="entry name" value="Response_reg"/>
    <property type="match status" value="1"/>
</dbReference>
<dbReference type="InterPro" id="IPR003018">
    <property type="entry name" value="GAF"/>
</dbReference>
<reference evidence="13 14" key="1">
    <citation type="journal article" date="2017" name="ISME J.">
        <title>Energy and carbon metabolisms in a deep terrestrial subsurface fluid microbial community.</title>
        <authorList>
            <person name="Momper L."/>
            <person name="Jungbluth S.P."/>
            <person name="Lee M.D."/>
            <person name="Amend J.P."/>
        </authorList>
    </citation>
    <scope>NUCLEOTIDE SEQUENCE [LARGE SCALE GENOMIC DNA]</scope>
    <source>
        <strain evidence="13">SURF_26</strain>
    </source>
</reference>
<dbReference type="InterPro" id="IPR005467">
    <property type="entry name" value="His_kinase_dom"/>
</dbReference>
<dbReference type="Pfam" id="PF01590">
    <property type="entry name" value="GAF"/>
    <property type="match status" value="1"/>
</dbReference>
<organism evidence="13 14">
    <name type="scientific">Candidatus Auribacter fodinae</name>
    <dbReference type="NCBI Taxonomy" id="2093366"/>
    <lineage>
        <taxon>Bacteria</taxon>
        <taxon>Pseudomonadati</taxon>
        <taxon>Candidatus Auribacterota</taxon>
        <taxon>Candidatus Auribacteria</taxon>
        <taxon>Candidatus Auribacterales</taxon>
        <taxon>Candidatus Auribacteraceae</taxon>
        <taxon>Candidatus Auribacter</taxon>
    </lineage>
</organism>
<evidence type="ECO:0000259" key="11">
    <source>
        <dbReference type="PROSITE" id="PS50109"/>
    </source>
</evidence>
<evidence type="ECO:0000256" key="3">
    <source>
        <dbReference type="ARBA" id="ARBA00022553"/>
    </source>
</evidence>
<evidence type="ECO:0000259" key="12">
    <source>
        <dbReference type="PROSITE" id="PS50110"/>
    </source>
</evidence>
<keyword evidence="5" id="KW-0547">Nucleotide-binding</keyword>
<dbReference type="PANTHER" id="PTHR43065">
    <property type="entry name" value="SENSOR HISTIDINE KINASE"/>
    <property type="match status" value="1"/>
</dbReference>
<evidence type="ECO:0000256" key="5">
    <source>
        <dbReference type="ARBA" id="ARBA00022741"/>
    </source>
</evidence>
<dbReference type="Gene3D" id="3.30.565.10">
    <property type="entry name" value="Histidine kinase-like ATPase, C-terminal domain"/>
    <property type="match status" value="1"/>
</dbReference>
<evidence type="ECO:0000256" key="8">
    <source>
        <dbReference type="ARBA" id="ARBA00023012"/>
    </source>
</evidence>
<dbReference type="InterPro" id="IPR003661">
    <property type="entry name" value="HisK_dim/P_dom"/>
</dbReference>
<keyword evidence="7" id="KW-0067">ATP-binding</keyword>
<dbReference type="InterPro" id="IPR004358">
    <property type="entry name" value="Sig_transdc_His_kin-like_C"/>
</dbReference>
<dbReference type="Pfam" id="PF02518">
    <property type="entry name" value="HATPase_c"/>
    <property type="match status" value="1"/>
</dbReference>
<dbReference type="InterPro" id="IPR036097">
    <property type="entry name" value="HisK_dim/P_sf"/>
</dbReference>
<comment type="caution">
    <text evidence="13">The sequence shown here is derived from an EMBL/GenBank/DDBJ whole genome shotgun (WGS) entry which is preliminary data.</text>
</comment>
<evidence type="ECO:0000256" key="2">
    <source>
        <dbReference type="ARBA" id="ARBA00012438"/>
    </source>
</evidence>
<evidence type="ECO:0000256" key="10">
    <source>
        <dbReference type="SAM" id="Coils"/>
    </source>
</evidence>
<evidence type="ECO:0000256" key="1">
    <source>
        <dbReference type="ARBA" id="ARBA00000085"/>
    </source>
</evidence>
<dbReference type="SMART" id="SM00065">
    <property type="entry name" value="GAF"/>
    <property type="match status" value="2"/>
</dbReference>
<dbReference type="EC" id="2.7.13.3" evidence="2"/>
<dbReference type="SUPFAM" id="SSF55874">
    <property type="entry name" value="ATPase domain of HSP90 chaperone/DNA topoisomerase II/histidine kinase"/>
    <property type="match status" value="1"/>
</dbReference>
<dbReference type="AlphaFoldDB" id="A0A3A4QXK1"/>
<keyword evidence="6" id="KW-0418">Kinase</keyword>
<feature type="domain" description="Response regulatory" evidence="12">
    <location>
        <begin position="4"/>
        <end position="120"/>
    </location>
</feature>
<evidence type="ECO:0000256" key="4">
    <source>
        <dbReference type="ARBA" id="ARBA00022679"/>
    </source>
</evidence>
<dbReference type="SMART" id="SM00448">
    <property type="entry name" value="REC"/>
    <property type="match status" value="1"/>
</dbReference>